<evidence type="ECO:0000313" key="1">
    <source>
        <dbReference type="EMBL" id="CAJ1929252.1"/>
    </source>
</evidence>
<dbReference type="EMBL" id="OY731399">
    <property type="protein sequence ID" value="CAJ1929252.1"/>
    <property type="molecule type" value="Genomic_DNA"/>
</dbReference>
<organism evidence="1 2">
    <name type="scientific">Sphenostylis stenocarpa</name>
    <dbReference type="NCBI Taxonomy" id="92480"/>
    <lineage>
        <taxon>Eukaryota</taxon>
        <taxon>Viridiplantae</taxon>
        <taxon>Streptophyta</taxon>
        <taxon>Embryophyta</taxon>
        <taxon>Tracheophyta</taxon>
        <taxon>Spermatophyta</taxon>
        <taxon>Magnoliopsida</taxon>
        <taxon>eudicotyledons</taxon>
        <taxon>Gunneridae</taxon>
        <taxon>Pentapetalae</taxon>
        <taxon>rosids</taxon>
        <taxon>fabids</taxon>
        <taxon>Fabales</taxon>
        <taxon>Fabaceae</taxon>
        <taxon>Papilionoideae</taxon>
        <taxon>50 kb inversion clade</taxon>
        <taxon>NPAAA clade</taxon>
        <taxon>indigoferoid/millettioid clade</taxon>
        <taxon>Phaseoleae</taxon>
        <taxon>Sphenostylis</taxon>
    </lineage>
</organism>
<keyword evidence="2" id="KW-1185">Reference proteome</keyword>
<proteinExistence type="predicted"/>
<protein>
    <submittedName>
        <fullName evidence="1">Uncharacterized protein</fullName>
    </submittedName>
</protein>
<evidence type="ECO:0000313" key="2">
    <source>
        <dbReference type="Proteomes" id="UP001189624"/>
    </source>
</evidence>
<reference evidence="1" key="1">
    <citation type="submission" date="2023-10" db="EMBL/GenBank/DDBJ databases">
        <authorList>
            <person name="Domelevo Entfellner J.-B."/>
        </authorList>
    </citation>
    <scope>NUCLEOTIDE SEQUENCE</scope>
</reference>
<sequence>MASTTSKATISVPTLNPNHHFFHLLSPFTLAPRRSSTFRSQNTQNTKTAAFSVRVCACHQSHALEDFGVTEEDEEFVKVLRESQPYVYVHRARVFVLLISAEIVGSPYLDPILKVSHHINHLCHTLFIEKCPLNAYTNKQNSNKASQ</sequence>
<accession>A0AA86V8J2</accession>
<gene>
    <name evidence="1" type="ORF">AYBTSS11_LOCUS4416</name>
</gene>
<dbReference type="Gramene" id="rna-AYBTSS11_LOCUS4416">
    <property type="protein sequence ID" value="CAJ1929252.1"/>
    <property type="gene ID" value="gene-AYBTSS11_LOCUS4416"/>
</dbReference>
<dbReference type="Proteomes" id="UP001189624">
    <property type="component" value="Chromosome 2"/>
</dbReference>
<dbReference type="AlphaFoldDB" id="A0AA86V8J2"/>
<name>A0AA86V8J2_9FABA</name>